<dbReference type="AlphaFoldDB" id="L0RAY8"/>
<dbReference type="KEGG" id="dhy:DESAM_21079"/>
<dbReference type="eggNOG" id="ENOG5031G8H">
    <property type="taxonomic scope" value="Bacteria"/>
</dbReference>
<evidence type="ECO:0000313" key="2">
    <source>
        <dbReference type="Proteomes" id="UP000010808"/>
    </source>
</evidence>
<dbReference type="Proteomes" id="UP000010808">
    <property type="component" value="Chromosome"/>
</dbReference>
<dbReference type="HOGENOM" id="CLU_2648584_0_0_7"/>
<keyword evidence="2" id="KW-1185">Reference proteome</keyword>
<reference evidence="1 2" key="1">
    <citation type="submission" date="2012-10" db="EMBL/GenBank/DDBJ databases">
        <authorList>
            <person name="Genoscope - CEA"/>
        </authorList>
    </citation>
    <scope>NUCLEOTIDE SEQUENCE [LARGE SCALE GENOMIC DNA]</scope>
    <source>
        <strain evidence="2">AM13 / DSM 14728</strain>
    </source>
</reference>
<accession>L0RAY8</accession>
<name>L0RAY8_9BACT</name>
<gene>
    <name evidence="1" type="ORF">DESAM_21079</name>
</gene>
<dbReference type="PATRIC" id="fig|1121451.3.peg.1333"/>
<evidence type="ECO:0000313" key="1">
    <source>
        <dbReference type="EMBL" id="CCO23360.1"/>
    </source>
</evidence>
<sequence length="76" mass="8779">MSGVESLIYMHREDMVVLRGEVRQARKDRKCHSREMDQAFKEMRAKLAAEMHETSTSSRFRGAMAFMSVLLTVLSI</sequence>
<protein>
    <submittedName>
        <fullName evidence="1">Uncharacterized protein</fullName>
    </submittedName>
</protein>
<organism evidence="1 2">
    <name type="scientific">Maridesulfovibrio hydrothermalis AM13 = DSM 14728</name>
    <dbReference type="NCBI Taxonomy" id="1121451"/>
    <lineage>
        <taxon>Bacteria</taxon>
        <taxon>Pseudomonadati</taxon>
        <taxon>Thermodesulfobacteriota</taxon>
        <taxon>Desulfovibrionia</taxon>
        <taxon>Desulfovibrionales</taxon>
        <taxon>Desulfovibrionaceae</taxon>
        <taxon>Maridesulfovibrio</taxon>
    </lineage>
</organism>
<dbReference type="OrthoDB" id="5460343at2"/>
<dbReference type="EMBL" id="FO203522">
    <property type="protein sequence ID" value="CCO23360.1"/>
    <property type="molecule type" value="Genomic_DNA"/>
</dbReference>
<proteinExistence type="predicted"/>
<dbReference type="RefSeq" id="WP_015335964.1">
    <property type="nucleotide sequence ID" value="NC_020055.1"/>
</dbReference>